<comment type="subunit">
    <text evidence="12">Interacts with CtaB.</text>
</comment>
<evidence type="ECO:0000256" key="3">
    <source>
        <dbReference type="ARBA" id="ARBA00022692"/>
    </source>
</evidence>
<dbReference type="RefSeq" id="WP_135244785.1">
    <property type="nucleotide sequence ID" value="NZ_SIHO01000001.1"/>
</dbReference>
<keyword evidence="6 12" id="KW-0560">Oxidoreductase</keyword>
<evidence type="ECO:0000256" key="9">
    <source>
        <dbReference type="ARBA" id="ARBA00023136"/>
    </source>
</evidence>
<evidence type="ECO:0000256" key="1">
    <source>
        <dbReference type="ARBA" id="ARBA00001970"/>
    </source>
</evidence>
<organism evidence="13 14">
    <name type="scientific">Glacieibacterium arshaanense</name>
    <dbReference type="NCBI Taxonomy" id="2511025"/>
    <lineage>
        <taxon>Bacteria</taxon>
        <taxon>Pseudomonadati</taxon>
        <taxon>Pseudomonadota</taxon>
        <taxon>Alphaproteobacteria</taxon>
        <taxon>Sphingomonadales</taxon>
        <taxon>Sphingosinicellaceae</taxon>
        <taxon>Glacieibacterium</taxon>
    </lineage>
</organism>
<keyword evidence="9 12" id="KW-0472">Membrane</keyword>
<comment type="cofactor">
    <cofactor evidence="1 12">
        <name>heme b</name>
        <dbReference type="ChEBI" id="CHEBI:60344"/>
    </cofactor>
</comment>
<proteinExistence type="inferred from homology"/>
<dbReference type="EC" id="1.17.99.9" evidence="12"/>
<evidence type="ECO:0000256" key="12">
    <source>
        <dbReference type="HAMAP-Rule" id="MF_01665"/>
    </source>
</evidence>
<dbReference type="GO" id="GO:0005886">
    <property type="term" value="C:plasma membrane"/>
    <property type="evidence" value="ECO:0007669"/>
    <property type="project" value="UniProtKB-SubCell"/>
</dbReference>
<keyword evidence="8 12" id="KW-0350">Heme biosynthesis</keyword>
<feature type="binding site" description="axial binding residue" evidence="12">
    <location>
        <position position="319"/>
    </location>
    <ligand>
        <name>heme</name>
        <dbReference type="ChEBI" id="CHEBI:30413"/>
    </ligand>
    <ligandPart>
        <name>Fe</name>
        <dbReference type="ChEBI" id="CHEBI:18248"/>
    </ligandPart>
</feature>
<keyword evidence="7 12" id="KW-0408">Iron</keyword>
<dbReference type="EMBL" id="SIHO01000001">
    <property type="protein sequence ID" value="TFU06061.1"/>
    <property type="molecule type" value="Genomic_DNA"/>
</dbReference>
<evidence type="ECO:0000256" key="5">
    <source>
        <dbReference type="ARBA" id="ARBA00022989"/>
    </source>
</evidence>
<comment type="caution">
    <text evidence="13">The sequence shown here is derived from an EMBL/GenBank/DDBJ whole genome shotgun (WGS) entry which is preliminary data.</text>
</comment>
<feature type="transmembrane region" description="Helical" evidence="12">
    <location>
        <begin position="130"/>
        <end position="148"/>
    </location>
</feature>
<evidence type="ECO:0000256" key="11">
    <source>
        <dbReference type="ARBA" id="ARBA00048044"/>
    </source>
</evidence>
<dbReference type="InterPro" id="IPR003780">
    <property type="entry name" value="COX15/CtaA_fam"/>
</dbReference>
<evidence type="ECO:0000313" key="14">
    <source>
        <dbReference type="Proteomes" id="UP000297737"/>
    </source>
</evidence>
<feature type="transmembrane region" description="Helical" evidence="12">
    <location>
        <begin position="260"/>
        <end position="278"/>
    </location>
</feature>
<feature type="transmembrane region" description="Helical" evidence="12">
    <location>
        <begin position="168"/>
        <end position="187"/>
    </location>
</feature>
<dbReference type="UniPathway" id="UPA00269">
    <property type="reaction ID" value="UER00713"/>
</dbReference>
<evidence type="ECO:0000256" key="2">
    <source>
        <dbReference type="ARBA" id="ARBA00004141"/>
    </source>
</evidence>
<evidence type="ECO:0000256" key="6">
    <source>
        <dbReference type="ARBA" id="ARBA00023002"/>
    </source>
</evidence>
<feature type="binding site" description="axial binding residue" evidence="12">
    <location>
        <position position="262"/>
    </location>
    <ligand>
        <name>heme</name>
        <dbReference type="ChEBI" id="CHEBI:30413"/>
    </ligand>
    <ligandPart>
        <name>Fe</name>
        <dbReference type="ChEBI" id="CHEBI:18248"/>
    </ligandPart>
</feature>
<feature type="transmembrane region" description="Helical" evidence="12">
    <location>
        <begin position="290"/>
        <end position="309"/>
    </location>
</feature>
<comment type="function">
    <text evidence="12">Catalyzes the conversion of heme O to heme A by two successive hydroxylations of the methyl group at C8. The first hydroxylation forms heme I, the second hydroxylation results in an unstable dihydroxymethyl group, which spontaneously dehydrates, resulting in the formyl group of heme A.</text>
</comment>
<keyword evidence="14" id="KW-1185">Reference proteome</keyword>
<name>A0A4Y9ER08_9SPHN</name>
<dbReference type="AlphaFoldDB" id="A0A4Y9ER08"/>
<dbReference type="InterPro" id="IPR023754">
    <property type="entry name" value="HemeA_Synthase_type2"/>
</dbReference>
<dbReference type="Pfam" id="PF02628">
    <property type="entry name" value="COX15-CtaA"/>
    <property type="match status" value="1"/>
</dbReference>
<comment type="catalytic activity">
    <reaction evidence="11">
        <text>Fe(II)-heme o + 2 A + H2O = Fe(II)-heme a + 2 AH2</text>
        <dbReference type="Rhea" id="RHEA:63388"/>
        <dbReference type="ChEBI" id="CHEBI:13193"/>
        <dbReference type="ChEBI" id="CHEBI:15377"/>
        <dbReference type="ChEBI" id="CHEBI:17499"/>
        <dbReference type="ChEBI" id="CHEBI:60530"/>
        <dbReference type="ChEBI" id="CHEBI:61715"/>
        <dbReference type="EC" id="1.17.99.9"/>
    </reaction>
    <physiologicalReaction direction="left-to-right" evidence="11">
        <dbReference type="Rhea" id="RHEA:63389"/>
    </physiologicalReaction>
</comment>
<sequence>MSLTAPPATARPRAVAIWLLLIAAMVFGMVVVGGITRLTESGLSMVRWEPIKGVLPPLDADAWAREFAAYQASPQYQSVNAGMTLAAFKGIYFWEYLHRLLARSVGVAFALPLLWFAWRRAIPSGYGLRLGIILALGALQGAIGWWMVASGLVDRPAVAHERLATHLLMALAIMSACLWTALDLLGAGRPVHVRRPTGWIVPFFVLLVVQIGFGAFVAGLRAGHMYNMWPLMGDGLVPPDLGLFTPLWRNLLDNPVTIQFTHRTLALLVALSAIWVATRLVRAGAPHHGGALAAMVLVQFALGVLTLVHDVPIPLGVAHQAGAALLLGISVIAAHWCWQGRGASLRR</sequence>
<feature type="transmembrane region" description="Helical" evidence="12">
    <location>
        <begin position="199"/>
        <end position="222"/>
    </location>
</feature>
<accession>A0A4Y9ER08</accession>
<dbReference type="GO" id="GO:0016653">
    <property type="term" value="F:oxidoreductase activity, acting on NAD(P)H, heme protein as acceptor"/>
    <property type="evidence" value="ECO:0007669"/>
    <property type="project" value="TreeGrafter"/>
</dbReference>
<feature type="transmembrane region" description="Helical" evidence="12">
    <location>
        <begin position="100"/>
        <end position="118"/>
    </location>
</feature>
<gene>
    <name evidence="12" type="primary">ctaA</name>
    <name evidence="13" type="ORF">EUV02_03330</name>
</gene>
<evidence type="ECO:0000256" key="10">
    <source>
        <dbReference type="ARBA" id="ARBA00044501"/>
    </source>
</evidence>
<comment type="similarity">
    <text evidence="12">Belongs to the COX15/CtaA family. Type 2 subfamily.</text>
</comment>
<evidence type="ECO:0000256" key="8">
    <source>
        <dbReference type="ARBA" id="ARBA00023133"/>
    </source>
</evidence>
<evidence type="ECO:0000256" key="7">
    <source>
        <dbReference type="ARBA" id="ARBA00023004"/>
    </source>
</evidence>
<keyword evidence="12" id="KW-1003">Cell membrane</keyword>
<comment type="subcellular location">
    <subcellularLocation>
        <location evidence="12">Cell membrane</location>
        <topology evidence="12">Multi-pass membrane protein</topology>
    </subcellularLocation>
    <subcellularLocation>
        <location evidence="2">Membrane</location>
        <topology evidence="2">Multi-pass membrane protein</topology>
    </subcellularLocation>
</comment>
<keyword evidence="4 12" id="KW-0479">Metal-binding</keyword>
<dbReference type="GO" id="GO:0006784">
    <property type="term" value="P:heme A biosynthetic process"/>
    <property type="evidence" value="ECO:0007669"/>
    <property type="project" value="UniProtKB-UniRule"/>
</dbReference>
<dbReference type="PANTHER" id="PTHR23289:SF2">
    <property type="entry name" value="CYTOCHROME C OXIDASE ASSEMBLY PROTEIN COX15 HOMOLOG"/>
    <property type="match status" value="1"/>
</dbReference>
<dbReference type="HAMAP" id="MF_01665">
    <property type="entry name" value="HemeA_synth_type2"/>
    <property type="match status" value="1"/>
</dbReference>
<evidence type="ECO:0000313" key="13">
    <source>
        <dbReference type="EMBL" id="TFU06061.1"/>
    </source>
</evidence>
<comment type="pathway">
    <text evidence="10 12">Porphyrin-containing compound metabolism; heme A biosynthesis; heme A from heme O: step 1/1.</text>
</comment>
<feature type="transmembrane region" description="Helical" evidence="12">
    <location>
        <begin position="15"/>
        <end position="35"/>
    </location>
</feature>
<reference evidence="13 14" key="1">
    <citation type="submission" date="2019-02" db="EMBL/GenBank/DDBJ databases">
        <title>Polymorphobacter sp. isolated from the lake at the Tibet of China.</title>
        <authorList>
            <person name="Li A."/>
        </authorList>
    </citation>
    <scope>NUCLEOTIDE SEQUENCE [LARGE SCALE GENOMIC DNA]</scope>
    <source>
        <strain evidence="13 14">DJ1R-1</strain>
    </source>
</reference>
<dbReference type="GO" id="GO:0120547">
    <property type="term" value="F:heme A synthase activity"/>
    <property type="evidence" value="ECO:0007669"/>
    <property type="project" value="UniProtKB-EC"/>
</dbReference>
<protein>
    <recommendedName>
        <fullName evidence="12">Heme A synthase</fullName>
        <shortName evidence="12">HAS</shortName>
        <ecNumber evidence="12">1.17.99.9</ecNumber>
    </recommendedName>
    <alternativeName>
        <fullName evidence="12">Cytochrome aa3-controlling protein</fullName>
    </alternativeName>
</protein>
<dbReference type="Proteomes" id="UP000297737">
    <property type="component" value="Unassembled WGS sequence"/>
</dbReference>
<keyword evidence="5 12" id="KW-1133">Transmembrane helix</keyword>
<dbReference type="PANTHER" id="PTHR23289">
    <property type="entry name" value="CYTOCHROME C OXIDASE ASSEMBLY PROTEIN COX15"/>
    <property type="match status" value="1"/>
</dbReference>
<dbReference type="GO" id="GO:0046872">
    <property type="term" value="F:metal ion binding"/>
    <property type="evidence" value="ECO:0007669"/>
    <property type="project" value="UniProtKB-KW"/>
</dbReference>
<feature type="transmembrane region" description="Helical" evidence="12">
    <location>
        <begin position="321"/>
        <end position="338"/>
    </location>
</feature>
<dbReference type="OrthoDB" id="9793156at2"/>
<keyword evidence="3 12" id="KW-0812">Transmembrane</keyword>
<evidence type="ECO:0000256" key="4">
    <source>
        <dbReference type="ARBA" id="ARBA00022723"/>
    </source>
</evidence>